<dbReference type="InterPro" id="IPR002223">
    <property type="entry name" value="Kunitz_BPTI"/>
</dbReference>
<evidence type="ECO:0000313" key="3">
    <source>
        <dbReference type="Ensembl" id="ENSORLP00020014446.1"/>
    </source>
</evidence>
<dbReference type="GO" id="GO:0004867">
    <property type="term" value="F:serine-type endopeptidase inhibitor activity"/>
    <property type="evidence" value="ECO:0007669"/>
    <property type="project" value="InterPro"/>
</dbReference>
<dbReference type="PANTHER" id="PTHR10083">
    <property type="entry name" value="KUNITZ-TYPE PROTEASE INHIBITOR-RELATED"/>
    <property type="match status" value="1"/>
</dbReference>
<dbReference type="PANTHER" id="PTHR10083:SF375">
    <property type="entry name" value="BPTI_KUNITZ INHIBITOR DOMAIN-CONTAINING PROTEIN"/>
    <property type="match status" value="1"/>
</dbReference>
<dbReference type="InterPro" id="IPR050098">
    <property type="entry name" value="TFPI/VKTCI-like"/>
</dbReference>
<accession>A0A3P9L1C6</accession>
<dbReference type="Gene3D" id="4.10.410.10">
    <property type="entry name" value="Pancreatic trypsin inhibitor Kunitz domain"/>
    <property type="match status" value="1"/>
</dbReference>
<dbReference type="PROSITE" id="PS50279">
    <property type="entry name" value="BPTI_KUNITZ_2"/>
    <property type="match status" value="1"/>
</dbReference>
<sequence>MRDVGPVLLILIQNYKLKIFTAIQPVFKMTYSSRTSPIVSEADPCLDLMSEGACSDYVLLWYFHAQSGECRPFVYGGCGGTQNRFSTRHRCQSVCGTQKRVTESDLIGGVPPRS</sequence>
<reference evidence="3" key="4">
    <citation type="submission" date="2025-09" db="UniProtKB">
        <authorList>
            <consortium name="Ensembl"/>
        </authorList>
    </citation>
    <scope>IDENTIFICATION</scope>
    <source>
        <strain evidence="3">HNI</strain>
    </source>
</reference>
<dbReference type="PRINTS" id="PR00759">
    <property type="entry name" value="BASICPTASE"/>
</dbReference>
<evidence type="ECO:0000259" key="2">
    <source>
        <dbReference type="PROSITE" id="PS50279"/>
    </source>
</evidence>
<dbReference type="AlphaFoldDB" id="A0A3P9L1C6"/>
<dbReference type="SUPFAM" id="SSF57362">
    <property type="entry name" value="BPTI-like"/>
    <property type="match status" value="1"/>
</dbReference>
<proteinExistence type="predicted"/>
<keyword evidence="1" id="KW-1015">Disulfide bond</keyword>
<name>A0A3P9L1C6_ORYLA</name>
<protein>
    <recommendedName>
        <fullName evidence="2">BPTI/Kunitz inhibitor domain-containing protein</fullName>
    </recommendedName>
</protein>
<dbReference type="FunFam" id="4.10.410.10:FF:000020">
    <property type="entry name" value="Collagen, type VI, alpha 3"/>
    <property type="match status" value="1"/>
</dbReference>
<reference key="1">
    <citation type="journal article" date="2007" name="Nature">
        <title>The medaka draft genome and insights into vertebrate genome evolution.</title>
        <authorList>
            <person name="Kasahara M."/>
            <person name="Naruse K."/>
            <person name="Sasaki S."/>
            <person name="Nakatani Y."/>
            <person name="Qu W."/>
            <person name="Ahsan B."/>
            <person name="Yamada T."/>
            <person name="Nagayasu Y."/>
            <person name="Doi K."/>
            <person name="Kasai Y."/>
            <person name="Jindo T."/>
            <person name="Kobayashi D."/>
            <person name="Shimada A."/>
            <person name="Toyoda A."/>
            <person name="Kuroki Y."/>
            <person name="Fujiyama A."/>
            <person name="Sasaki T."/>
            <person name="Shimizu A."/>
            <person name="Asakawa S."/>
            <person name="Shimizu N."/>
            <person name="Hashimoto S."/>
            <person name="Yang J."/>
            <person name="Lee Y."/>
            <person name="Matsushima K."/>
            <person name="Sugano S."/>
            <person name="Sakaizumi M."/>
            <person name="Narita T."/>
            <person name="Ohishi K."/>
            <person name="Haga S."/>
            <person name="Ohta F."/>
            <person name="Nomoto H."/>
            <person name="Nogata K."/>
            <person name="Morishita T."/>
            <person name="Endo T."/>
            <person name="Shin-I T."/>
            <person name="Takeda H."/>
            <person name="Morishita S."/>
            <person name="Kohara Y."/>
        </authorList>
    </citation>
    <scope>NUCLEOTIDE SEQUENCE [LARGE SCALE GENOMIC DNA]</scope>
    <source>
        <strain>Hd-rR</strain>
    </source>
</reference>
<dbReference type="Proteomes" id="UP000265180">
    <property type="component" value="Chromosome 23"/>
</dbReference>
<dbReference type="InterPro" id="IPR036880">
    <property type="entry name" value="Kunitz_BPTI_sf"/>
</dbReference>
<organism evidence="3 4">
    <name type="scientific">Oryzias latipes</name>
    <name type="common">Japanese rice fish</name>
    <name type="synonym">Japanese killifish</name>
    <dbReference type="NCBI Taxonomy" id="8090"/>
    <lineage>
        <taxon>Eukaryota</taxon>
        <taxon>Metazoa</taxon>
        <taxon>Chordata</taxon>
        <taxon>Craniata</taxon>
        <taxon>Vertebrata</taxon>
        <taxon>Euteleostomi</taxon>
        <taxon>Actinopterygii</taxon>
        <taxon>Neopterygii</taxon>
        <taxon>Teleostei</taxon>
        <taxon>Neoteleostei</taxon>
        <taxon>Acanthomorphata</taxon>
        <taxon>Ovalentaria</taxon>
        <taxon>Atherinomorphae</taxon>
        <taxon>Beloniformes</taxon>
        <taxon>Adrianichthyidae</taxon>
        <taxon>Oryziinae</taxon>
        <taxon>Oryzias</taxon>
    </lineage>
</organism>
<dbReference type="PROSITE" id="PS00280">
    <property type="entry name" value="BPTI_KUNITZ_1"/>
    <property type="match status" value="1"/>
</dbReference>
<evidence type="ECO:0000313" key="4">
    <source>
        <dbReference type="Proteomes" id="UP000265180"/>
    </source>
</evidence>
<dbReference type="InterPro" id="IPR020901">
    <property type="entry name" value="Prtase_inh_Kunz-CS"/>
</dbReference>
<evidence type="ECO:0000256" key="1">
    <source>
        <dbReference type="ARBA" id="ARBA00023157"/>
    </source>
</evidence>
<reference evidence="3" key="3">
    <citation type="submission" date="2025-08" db="UniProtKB">
        <authorList>
            <consortium name="Ensembl"/>
        </authorList>
    </citation>
    <scope>IDENTIFICATION</scope>
    <source>
        <strain evidence="3">HNI</strain>
    </source>
</reference>
<feature type="domain" description="BPTI/Kunitz inhibitor" evidence="2">
    <location>
        <begin position="45"/>
        <end position="95"/>
    </location>
</feature>
<dbReference type="Ensembl" id="ENSORLT00020033040.1">
    <property type="protein sequence ID" value="ENSORLP00020014446.1"/>
    <property type="gene ID" value="ENSORLG00020015455.1"/>
</dbReference>
<dbReference type="Pfam" id="PF00014">
    <property type="entry name" value="Kunitz_BPTI"/>
    <property type="match status" value="1"/>
</dbReference>
<dbReference type="SMART" id="SM00131">
    <property type="entry name" value="KU"/>
    <property type="match status" value="1"/>
</dbReference>
<reference evidence="3 4" key="2">
    <citation type="submission" date="2017-04" db="EMBL/GenBank/DDBJ databases">
        <title>CpG methylation of centromeres and impact of large insertions on vertebrate speciation.</title>
        <authorList>
            <person name="Ichikawa K."/>
            <person name="Yoshimura J."/>
            <person name="Morishita S."/>
        </authorList>
    </citation>
    <scope>NUCLEOTIDE SEQUENCE</scope>
    <source>
        <strain evidence="3 4">HNI</strain>
    </source>
</reference>